<evidence type="ECO:0000313" key="2">
    <source>
        <dbReference type="Proteomes" id="UP000711407"/>
    </source>
</evidence>
<dbReference type="PANTHER" id="PTHR47619">
    <property type="entry name" value="METALLO-HYDROLASE YYCJ-RELATED"/>
    <property type="match status" value="1"/>
</dbReference>
<accession>A0A4Q0U9F4</accession>
<dbReference type="PANTHER" id="PTHR47619:SF1">
    <property type="entry name" value="EXODEOXYRIBONUCLEASE WALJ"/>
    <property type="match status" value="1"/>
</dbReference>
<sequence length="329" mass="36869">MAKQIRRYSADAYRSMPSLFDDDGEQGGAYNTVEEISMAATRREPMVRFMSFGSGSSGNCAFLTDGTTGLLIDAGVDPDHVDRSLARNGYSMDSIKGILLTHDHGDHVRNVYKIVRFHKHIRLYCTPKAFGGIMRRHSMSRRLKDYYQAIYKEFPFKLGRWEITAFDVNHDGTDNAGFFLTNGNQRIAVATDLGCITDRVRHYMSQARNIIIEANYDADMLAHGPYPEFLKARIAAANGHLDNRVTAQFVTELATGSELLQRVFLCHLSHDNNTPKVALATIGGALEAALPRINLVKDDTLPPTDTTRRTLLLDALPRFEASTLYTFRI</sequence>
<gene>
    <name evidence="1" type="ORF">K8V47_09890</name>
</gene>
<reference evidence="1" key="2">
    <citation type="submission" date="2021-09" db="EMBL/GenBank/DDBJ databases">
        <authorList>
            <person name="Gilroy R."/>
        </authorList>
    </citation>
    <scope>NUCLEOTIDE SEQUENCE</scope>
    <source>
        <strain evidence="1">4100</strain>
    </source>
</reference>
<dbReference type="Gene3D" id="3.60.15.10">
    <property type="entry name" value="Ribonuclease Z/Hydroxyacylglutathione hydrolase-like"/>
    <property type="match status" value="1"/>
</dbReference>
<dbReference type="InterPro" id="IPR036866">
    <property type="entry name" value="RibonucZ/Hydroxyglut_hydro"/>
</dbReference>
<dbReference type="InterPro" id="IPR052533">
    <property type="entry name" value="WalJ/YycJ-like"/>
</dbReference>
<dbReference type="AlphaFoldDB" id="A0A4Q0U9F4"/>
<dbReference type="InterPro" id="IPR001279">
    <property type="entry name" value="Metallo-B-lactamas"/>
</dbReference>
<evidence type="ECO:0000313" key="1">
    <source>
        <dbReference type="EMBL" id="HJE40049.1"/>
    </source>
</evidence>
<comment type="caution">
    <text evidence="1">The sequence shown here is derived from an EMBL/GenBank/DDBJ whole genome shotgun (WGS) entry which is preliminary data.</text>
</comment>
<dbReference type="SMART" id="SM00849">
    <property type="entry name" value="Lactamase_B"/>
    <property type="match status" value="1"/>
</dbReference>
<dbReference type="Proteomes" id="UP000711407">
    <property type="component" value="Unassembled WGS sequence"/>
</dbReference>
<name>A0A4Q0U9F4_9BACT</name>
<proteinExistence type="predicted"/>
<reference evidence="1" key="1">
    <citation type="journal article" date="2021" name="PeerJ">
        <title>Extensive microbial diversity within the chicken gut microbiome revealed by metagenomics and culture.</title>
        <authorList>
            <person name="Gilroy R."/>
            <person name="Ravi A."/>
            <person name="Getino M."/>
            <person name="Pursley I."/>
            <person name="Horton D.L."/>
            <person name="Alikhan N.F."/>
            <person name="Baker D."/>
            <person name="Gharbi K."/>
            <person name="Hall N."/>
            <person name="Watson M."/>
            <person name="Adriaenssens E.M."/>
            <person name="Foster-Nyarko E."/>
            <person name="Jarju S."/>
            <person name="Secka A."/>
            <person name="Antonio M."/>
            <person name="Oren A."/>
            <person name="Chaudhuri R.R."/>
            <person name="La Ragione R."/>
            <person name="Hildebrand F."/>
            <person name="Pallen M.J."/>
        </authorList>
    </citation>
    <scope>NUCLEOTIDE SEQUENCE</scope>
    <source>
        <strain evidence="1">4100</strain>
    </source>
</reference>
<dbReference type="EMBL" id="DYXT01000051">
    <property type="protein sequence ID" value="HJE40049.1"/>
    <property type="molecule type" value="Genomic_DNA"/>
</dbReference>
<dbReference type="SUPFAM" id="SSF56281">
    <property type="entry name" value="Metallo-hydrolase/oxidoreductase"/>
    <property type="match status" value="1"/>
</dbReference>
<organism evidence="1 2">
    <name type="scientific">Candidatus Amulumruptor caecigallinarius</name>
    <dbReference type="NCBI Taxonomy" id="2109911"/>
    <lineage>
        <taxon>Bacteria</taxon>
        <taxon>Pseudomonadati</taxon>
        <taxon>Bacteroidota</taxon>
        <taxon>Bacteroidia</taxon>
        <taxon>Bacteroidales</taxon>
        <taxon>Muribaculaceae</taxon>
        <taxon>Candidatus Amulumruptor</taxon>
    </lineage>
</organism>
<dbReference type="Pfam" id="PF12706">
    <property type="entry name" value="Lactamase_B_2"/>
    <property type="match status" value="1"/>
</dbReference>
<protein>
    <submittedName>
        <fullName evidence="1">MBL fold metallo-hydrolase</fullName>
    </submittedName>
</protein>